<accession>B0TD02</accession>
<dbReference type="Proteomes" id="UP000008550">
    <property type="component" value="Chromosome"/>
</dbReference>
<sequence length="149" mass="17129">MIALKYINKNAATVAAIRDYENMRFIINNTPQEIKDVYEQMASPRGPKLSGLPSARNPQAGADKLAAQIDKLDILRERYSQAIEYMAWFEPAWSSMTDTEQHILSEFYMGDNQKSGATYRLMSELSYSERKIEQMRSDALKHLRILLFG</sequence>
<dbReference type="HOGENOM" id="CLU_1746875_0_0_9"/>
<dbReference type="RefSeq" id="WP_012283933.1">
    <property type="nucleotide sequence ID" value="NC_010337.2"/>
</dbReference>
<keyword evidence="2" id="KW-1185">Reference proteome</keyword>
<evidence type="ECO:0000313" key="2">
    <source>
        <dbReference type="Proteomes" id="UP000008550"/>
    </source>
</evidence>
<gene>
    <name evidence="1" type="ORF">HM1_2944</name>
</gene>
<dbReference type="STRING" id="498761.HM1_2944"/>
<protein>
    <submittedName>
        <fullName evidence="1">Uncharacterized protein</fullName>
    </submittedName>
</protein>
<name>B0TD02_HELMI</name>
<dbReference type="OrthoDB" id="3252602at2"/>
<proteinExistence type="predicted"/>
<evidence type="ECO:0000313" key="1">
    <source>
        <dbReference type="EMBL" id="ABZ85453.1"/>
    </source>
</evidence>
<dbReference type="eggNOG" id="ENOG5030QSJ">
    <property type="taxonomic scope" value="Bacteria"/>
</dbReference>
<dbReference type="AlphaFoldDB" id="B0TD02"/>
<organism evidence="1 2">
    <name type="scientific">Heliobacterium modesticaldum (strain ATCC 51547 / Ice1)</name>
    <dbReference type="NCBI Taxonomy" id="498761"/>
    <lineage>
        <taxon>Bacteria</taxon>
        <taxon>Bacillati</taxon>
        <taxon>Bacillota</taxon>
        <taxon>Clostridia</taxon>
        <taxon>Eubacteriales</taxon>
        <taxon>Heliobacteriaceae</taxon>
        <taxon>Heliomicrobium</taxon>
    </lineage>
</organism>
<dbReference type="EMBL" id="CP000930">
    <property type="protein sequence ID" value="ABZ85453.1"/>
    <property type="molecule type" value="Genomic_DNA"/>
</dbReference>
<dbReference type="KEGG" id="hmo:HM1_2944"/>
<reference evidence="1 2" key="1">
    <citation type="journal article" date="2008" name="J. Bacteriol.">
        <title>The genome of Heliobacterium modesticaldum, a phototrophic representative of the Firmicutes containing the simplest photosynthetic apparatus.</title>
        <authorList>
            <person name="Sattley W.M."/>
            <person name="Madigan M.T."/>
            <person name="Swingley W.D."/>
            <person name="Cheung P.C."/>
            <person name="Clocksin K.M."/>
            <person name="Conrad A.L."/>
            <person name="Dejesa L.C."/>
            <person name="Honchak B.M."/>
            <person name="Jung D.O."/>
            <person name="Karbach L.E."/>
            <person name="Kurdoglu A."/>
            <person name="Lahiri S."/>
            <person name="Mastrian S.D."/>
            <person name="Page L.E."/>
            <person name="Taylor H.L."/>
            <person name="Wang Z.T."/>
            <person name="Raymond J."/>
            <person name="Chen M."/>
            <person name="Blankenship R.E."/>
            <person name="Touchman J.W."/>
        </authorList>
    </citation>
    <scope>NUCLEOTIDE SEQUENCE [LARGE SCALE GENOMIC DNA]</scope>
    <source>
        <strain evidence="2">ATCC 51547 / Ice1</strain>
    </source>
</reference>